<name>A0A6J5N2R2_9CAUD</name>
<organism evidence="2">
    <name type="scientific">uncultured Caudovirales phage</name>
    <dbReference type="NCBI Taxonomy" id="2100421"/>
    <lineage>
        <taxon>Viruses</taxon>
        <taxon>Duplodnaviria</taxon>
        <taxon>Heunggongvirae</taxon>
        <taxon>Uroviricota</taxon>
        <taxon>Caudoviricetes</taxon>
        <taxon>Peduoviridae</taxon>
        <taxon>Maltschvirus</taxon>
        <taxon>Maltschvirus maltsch</taxon>
    </lineage>
</organism>
<dbReference type="SUPFAM" id="SSF53756">
    <property type="entry name" value="UDP-Glycosyltransferase/glycogen phosphorylase"/>
    <property type="match status" value="1"/>
</dbReference>
<dbReference type="GO" id="GO:0016757">
    <property type="term" value="F:glycosyltransferase activity"/>
    <property type="evidence" value="ECO:0007669"/>
    <property type="project" value="InterPro"/>
</dbReference>
<dbReference type="Gene3D" id="3.40.50.2000">
    <property type="entry name" value="Glycogen Phosphorylase B"/>
    <property type="match status" value="1"/>
</dbReference>
<dbReference type="Pfam" id="PF00534">
    <property type="entry name" value="Glycos_transf_1"/>
    <property type="match status" value="1"/>
</dbReference>
<reference evidence="2" key="1">
    <citation type="submission" date="2020-04" db="EMBL/GenBank/DDBJ databases">
        <authorList>
            <person name="Chiriac C."/>
            <person name="Salcher M."/>
            <person name="Ghai R."/>
            <person name="Kavagutti S V."/>
        </authorList>
    </citation>
    <scope>NUCLEOTIDE SEQUENCE</scope>
</reference>
<evidence type="ECO:0000259" key="1">
    <source>
        <dbReference type="Pfam" id="PF00534"/>
    </source>
</evidence>
<dbReference type="EMBL" id="LR796562">
    <property type="protein sequence ID" value="CAB4151603.1"/>
    <property type="molecule type" value="Genomic_DNA"/>
</dbReference>
<protein>
    <submittedName>
        <fullName evidence="2">Glycosyl transferase, family 1</fullName>
    </submittedName>
</protein>
<feature type="domain" description="Glycosyl transferase family 1" evidence="1">
    <location>
        <begin position="269"/>
        <end position="360"/>
    </location>
</feature>
<sequence length="413" mass="47593">MQCPRCGVPIKVNSKRKLGVCRECMYTLMIKSGKLSTDNVMQRGSKRMKYTMDNRLKVFGVVNHVGNQHEMLKLAKKYPIKFCYLENNVRRWTRFSARPEPSTVYTKDEFEWVTHYEPGKYDLAILHVDQQHADPMIGKGQLYRAMNKVIQDIPKMVINHGTPMWDEAFTEDLVINGGEILTSKGTRRIEGMKELVGDNFMVVNSYDSVARWGWGYPLIHGMDKDDWLDLPKEPRVVISLSPGGLDKYYNRALLTAIKAQVKDKTGMDVQHIMVNFESRDFLDYREFLGSSLIYINPTFDSPMPRSRTEAMLSGCCVLTSKYHNADEFIEHGVNGFIVPDNPMSYAKGIQEILNGGYRNAIEIGRKGKHSAQKLFNLERYLDDLFYLITEVTEGRKPEWDGSKIWEDVREAKK</sequence>
<keyword evidence="2" id="KW-0808">Transferase</keyword>
<accession>A0A6J5N2R2</accession>
<evidence type="ECO:0000313" key="2">
    <source>
        <dbReference type="EMBL" id="CAB4151603.1"/>
    </source>
</evidence>
<dbReference type="InterPro" id="IPR001296">
    <property type="entry name" value="Glyco_trans_1"/>
</dbReference>
<proteinExistence type="predicted"/>
<gene>
    <name evidence="2" type="ORF">UFOVP585_27</name>
</gene>